<evidence type="ECO:0000313" key="1">
    <source>
        <dbReference type="EMBL" id="MCX2979680.1"/>
    </source>
</evidence>
<organism evidence="1 2">
    <name type="scientific">Candidatus Litorirhabdus singularis</name>
    <dbReference type="NCBI Taxonomy" id="2518993"/>
    <lineage>
        <taxon>Bacteria</taxon>
        <taxon>Pseudomonadati</taxon>
        <taxon>Pseudomonadota</taxon>
        <taxon>Gammaproteobacteria</taxon>
        <taxon>Cellvibrionales</taxon>
        <taxon>Halieaceae</taxon>
        <taxon>Candidatus Litorirhabdus</taxon>
    </lineage>
</organism>
<dbReference type="PANTHER" id="PTHR12922:SF7">
    <property type="entry name" value="UBIQUINONE BIOSYNTHESIS PROTEIN COQ4 HOMOLOG, MITOCHONDRIAL"/>
    <property type="match status" value="1"/>
</dbReference>
<sequence length="339" mass="37328">MLDRAKFQQLVVQPDMQALAAAVVLAKQGRFEGREVITAAMAWAAYACPAATTAIYDTIANSWLGNGDVAPLPADLEVAPLEDSFWEAFWTVVDGQDYDAISITVAVAALAGALHPSMEQISENAARAHPGAAAALINAVPGRTDIDVLAANPEGSLGRTLYRMVVDNGYDLEVLDREAIQLGELPQALQYLNVRILQMHDVWHLVAGYSTSGSHEIAISAFQLAQFGHNYSAMFLGVGAMMSHASQPRAFPILMQLMMEAWQHGRQTPVMMDIEWEQEWATDIPALRQKYAIEHYRSVLPQDLLETATEASFWRKLGLGLKMARYSRRLRRGGYLRAA</sequence>
<reference evidence="1" key="1">
    <citation type="submission" date="2019-02" db="EMBL/GenBank/DDBJ databases">
        <authorList>
            <person name="Li S.-H."/>
        </authorList>
    </citation>
    <scope>NUCLEOTIDE SEQUENCE</scope>
    <source>
        <strain evidence="1">IMCC14734</strain>
    </source>
</reference>
<gene>
    <name evidence="1" type="ORF">EYC98_02255</name>
</gene>
<dbReference type="PANTHER" id="PTHR12922">
    <property type="entry name" value="UBIQUINONE BIOSYNTHESIS PROTEIN"/>
    <property type="match status" value="1"/>
</dbReference>
<comment type="caution">
    <text evidence="1">The sequence shown here is derived from an EMBL/GenBank/DDBJ whole genome shotgun (WGS) entry which is preliminary data.</text>
</comment>
<keyword evidence="2" id="KW-1185">Reference proteome</keyword>
<evidence type="ECO:0000313" key="2">
    <source>
        <dbReference type="Proteomes" id="UP001143362"/>
    </source>
</evidence>
<accession>A0ABT3TBX7</accession>
<proteinExistence type="predicted"/>
<name>A0ABT3TBX7_9GAMM</name>
<dbReference type="InterPro" id="IPR007715">
    <property type="entry name" value="Coq4"/>
</dbReference>
<dbReference type="Pfam" id="PF05019">
    <property type="entry name" value="Coq4"/>
    <property type="match status" value="1"/>
</dbReference>
<dbReference type="RefSeq" id="WP_279243679.1">
    <property type="nucleotide sequence ID" value="NZ_SHNN01000001.1"/>
</dbReference>
<protein>
    <recommendedName>
        <fullName evidence="3">Ubiquinone biosynthesis protein</fullName>
    </recommendedName>
</protein>
<dbReference type="Proteomes" id="UP001143362">
    <property type="component" value="Unassembled WGS sequence"/>
</dbReference>
<dbReference type="EMBL" id="SHNN01000001">
    <property type="protein sequence ID" value="MCX2979680.1"/>
    <property type="molecule type" value="Genomic_DNA"/>
</dbReference>
<evidence type="ECO:0008006" key="3">
    <source>
        <dbReference type="Google" id="ProtNLM"/>
    </source>
</evidence>